<sequence length="1154" mass="131109">MCSPPTGQAPSHDPSHSLSVYPVLAEDSTRPVRPLAIRSIQEKRLREFVGGQFSEFNLTSVLFRDRIDTEDHVRIERWSPPAGTKPSFEEAVSQVYEPCRKGTKFGPSWSNHWLRLTVRVPREWIDLDGVELEFDAGCEALLFNEEGLPLQGFTGGPEFDRRIDFPLTKDMRDKTVFYIEVTANGMFGIHCKDTRYYDLGVGKDPDANRFFELSSADIVVKRTEAWGLLWDFVTLQQCVEELPKDSVLQNRALWVTNEIINTFRRSDVSSIERCRELAREIYGKDWSTRSADLYHEDQAPKDDLIWSLGHCHIDSAWLWPFSATQQKVARSWATQIALMERYPEYCFTASSAQQYKWLETLYPKLFTKLLSMVEAGRFQPIGALWVECDANMPSGESFVRQLLYGQRYFESRFGKRSDIFWLPDTFGYNAQIPQLARQAGCQYFFTQKLCWNNVNRFPHNTMMWVGLDGTQIIMHQTPVNNYNSRCGVNDLLKGVKNNMDLQVQPTALHLFGFGDGGGGANPEHLERLRRARAISNNGFREIPKVTVGRSAREFFDHVLEITEKGERLATWSGEVYLEFHRGVYTSQASIKRWNRYSESVIHDLEWLSTIAAIRDPSYEYPQEELHGIWEPLMLNQFHDCLPGSSIRMVYNDMEEIYTEMNEKALNLYDRAFGALAALNSDVEAAQGCAFALNSLGIPRRELVEIDTKGLNEEETRSVSALAVQQSPGKNALLLLEDMEGIGRLSSSKSSPTLSNCRYAVSEYFSSSGDRSFVMEGHDLLLRIQSGRIVSILDKLSVRELVSPGRSAGLSISEDYPPEFDNWEVEVYSLDTVEQLEFSEIVVEESGPWRAKLCATMAFGKSKLRASISIDSIPPIPQLRDGGKPRTSINFDVEVDWQEKHRFLRFEIPTSIRSEDATFETQFGVTRRPTGRNTTWDAAKFEVCGHRFADLSEPNYGLSLVTQSKYGYSVEGSLMRLSLLKAGTYPDSRQDEGHHGMSFTLYPHMGGFEEGDVVSVARVINSKPAMSSRLRMVALEAEIVASPFRIIPDPNLKFCGVVLDTLKMAEDEKPRSETSLSETRRRRTVICRMYESIGSRSRVKLSISVPVAAVSLANILEDELAGDDKRLSLDRQDGKISVPLEFRPFEVKTLRIVVN</sequence>
<dbReference type="Proteomes" id="UP000245626">
    <property type="component" value="Unassembled WGS sequence"/>
</dbReference>
<name>A0ACD0NRU3_9BASI</name>
<proteinExistence type="predicted"/>
<keyword evidence="2" id="KW-1185">Reference proteome</keyword>
<accession>A0ACD0NRU3</accession>
<protein>
    <submittedName>
        <fullName evidence="1">Uncharacterized protein</fullName>
    </submittedName>
</protein>
<dbReference type="EMBL" id="KZ820191">
    <property type="protein sequence ID" value="PWN48500.1"/>
    <property type="molecule type" value="Genomic_DNA"/>
</dbReference>
<evidence type="ECO:0000313" key="2">
    <source>
        <dbReference type="Proteomes" id="UP000245626"/>
    </source>
</evidence>
<gene>
    <name evidence="1" type="ORF">IE53DRAFT_319260</name>
</gene>
<evidence type="ECO:0000313" key="1">
    <source>
        <dbReference type="EMBL" id="PWN48500.1"/>
    </source>
</evidence>
<organism evidence="1 2">
    <name type="scientific">Violaceomyces palustris</name>
    <dbReference type="NCBI Taxonomy" id="1673888"/>
    <lineage>
        <taxon>Eukaryota</taxon>
        <taxon>Fungi</taxon>
        <taxon>Dikarya</taxon>
        <taxon>Basidiomycota</taxon>
        <taxon>Ustilaginomycotina</taxon>
        <taxon>Ustilaginomycetes</taxon>
        <taxon>Violaceomycetales</taxon>
        <taxon>Violaceomycetaceae</taxon>
        <taxon>Violaceomyces</taxon>
    </lineage>
</organism>
<reference evidence="1 2" key="1">
    <citation type="journal article" date="2018" name="Mol. Biol. Evol.">
        <title>Broad Genomic Sampling Reveals a Smut Pathogenic Ancestry of the Fungal Clade Ustilaginomycotina.</title>
        <authorList>
            <person name="Kijpornyongpan T."/>
            <person name="Mondo S.J."/>
            <person name="Barry K."/>
            <person name="Sandor L."/>
            <person name="Lee J."/>
            <person name="Lipzen A."/>
            <person name="Pangilinan J."/>
            <person name="LaButti K."/>
            <person name="Hainaut M."/>
            <person name="Henrissat B."/>
            <person name="Grigoriev I.V."/>
            <person name="Spatafora J.W."/>
            <person name="Aime M.C."/>
        </authorList>
    </citation>
    <scope>NUCLEOTIDE SEQUENCE [LARGE SCALE GENOMIC DNA]</scope>
    <source>
        <strain evidence="1 2">SA 807</strain>
    </source>
</reference>